<protein>
    <submittedName>
        <fullName evidence="7">Transcriptional regulator, TetR family</fullName>
    </submittedName>
</protein>
<dbReference type="GO" id="GO:0000976">
    <property type="term" value="F:transcription cis-regulatory region binding"/>
    <property type="evidence" value="ECO:0007669"/>
    <property type="project" value="TreeGrafter"/>
</dbReference>
<keyword evidence="2 4" id="KW-0238">DNA-binding</keyword>
<dbReference type="AlphaFoldDB" id="A0A7Z7I2W6"/>
<organism evidence="7 8">
    <name type="scientific">Caballeronia arationis</name>
    <dbReference type="NCBI Taxonomy" id="1777142"/>
    <lineage>
        <taxon>Bacteria</taxon>
        <taxon>Pseudomonadati</taxon>
        <taxon>Pseudomonadota</taxon>
        <taxon>Betaproteobacteria</taxon>
        <taxon>Burkholderiales</taxon>
        <taxon>Burkholderiaceae</taxon>
        <taxon>Caballeronia</taxon>
    </lineage>
</organism>
<dbReference type="Gene3D" id="1.10.10.60">
    <property type="entry name" value="Homeodomain-like"/>
    <property type="match status" value="1"/>
</dbReference>
<dbReference type="Proteomes" id="UP000219522">
    <property type="component" value="Unassembled WGS sequence"/>
</dbReference>
<dbReference type="InterPro" id="IPR050109">
    <property type="entry name" value="HTH-type_TetR-like_transc_reg"/>
</dbReference>
<evidence type="ECO:0000256" key="1">
    <source>
        <dbReference type="ARBA" id="ARBA00023015"/>
    </source>
</evidence>
<keyword evidence="1" id="KW-0805">Transcription regulation</keyword>
<feature type="region of interest" description="Disordered" evidence="5">
    <location>
        <begin position="1"/>
        <end position="29"/>
    </location>
</feature>
<dbReference type="PROSITE" id="PS50977">
    <property type="entry name" value="HTH_TETR_2"/>
    <property type="match status" value="1"/>
</dbReference>
<gene>
    <name evidence="7" type="ORF">SAMN05446927_0688</name>
</gene>
<sequence length="265" mass="29379">MERKTKPAPQPEPAPRRRGRPPRVESPIGAEPMLSRNVLIDRAAEMAKRMSLDQISMVQLAKEFGVAPGLIHYYLGSRDDLISGVLNKYYRERVERLAPLTGDWRHDVEGIARVSFSLATEWPGISLYVASHNRFRLFQEVAAGETDYGMVLFDHMVSTFLQGGFRAEAAALAYHLLAQFLLANSIAAVGRQAPAEHKRFILDKFASVSHDRFPSATTVGPAFASLDSSKAFNEGLRLLLDGFAQWATVDGSLAKPTRPSKKQVK</sequence>
<dbReference type="PANTHER" id="PTHR30055">
    <property type="entry name" value="HTH-TYPE TRANSCRIPTIONAL REGULATOR RUTR"/>
    <property type="match status" value="1"/>
</dbReference>
<comment type="caution">
    <text evidence="7">The sequence shown here is derived from an EMBL/GenBank/DDBJ whole genome shotgun (WGS) entry which is preliminary data.</text>
</comment>
<dbReference type="EMBL" id="OCSU01000001">
    <property type="protein sequence ID" value="SOE53631.1"/>
    <property type="molecule type" value="Genomic_DNA"/>
</dbReference>
<evidence type="ECO:0000256" key="3">
    <source>
        <dbReference type="ARBA" id="ARBA00023163"/>
    </source>
</evidence>
<feature type="DNA-binding region" description="H-T-H motif" evidence="4">
    <location>
        <begin position="56"/>
        <end position="75"/>
    </location>
</feature>
<dbReference type="Pfam" id="PF02909">
    <property type="entry name" value="TetR_C_1"/>
    <property type="match status" value="1"/>
</dbReference>
<dbReference type="SUPFAM" id="SSF48498">
    <property type="entry name" value="Tetracyclin repressor-like, C-terminal domain"/>
    <property type="match status" value="1"/>
</dbReference>
<feature type="domain" description="HTH tetR-type" evidence="6">
    <location>
        <begin position="33"/>
        <end position="93"/>
    </location>
</feature>
<dbReference type="InterPro" id="IPR009057">
    <property type="entry name" value="Homeodomain-like_sf"/>
</dbReference>
<reference evidence="7 8" key="1">
    <citation type="submission" date="2017-09" db="EMBL/GenBank/DDBJ databases">
        <authorList>
            <person name="Varghese N."/>
            <person name="Submissions S."/>
        </authorList>
    </citation>
    <scope>NUCLEOTIDE SEQUENCE [LARGE SCALE GENOMIC DNA]</scope>
    <source>
        <strain evidence="7 8">OK806</strain>
    </source>
</reference>
<dbReference type="InterPro" id="IPR001647">
    <property type="entry name" value="HTH_TetR"/>
</dbReference>
<accession>A0A7Z7I2W6</accession>
<evidence type="ECO:0000259" key="6">
    <source>
        <dbReference type="PROSITE" id="PS50977"/>
    </source>
</evidence>
<evidence type="ECO:0000256" key="2">
    <source>
        <dbReference type="ARBA" id="ARBA00023125"/>
    </source>
</evidence>
<dbReference type="GO" id="GO:0003700">
    <property type="term" value="F:DNA-binding transcription factor activity"/>
    <property type="evidence" value="ECO:0007669"/>
    <property type="project" value="TreeGrafter"/>
</dbReference>
<dbReference type="InterPro" id="IPR004111">
    <property type="entry name" value="Repressor_TetR_C"/>
</dbReference>
<keyword evidence="8" id="KW-1185">Reference proteome</keyword>
<dbReference type="Gene3D" id="1.10.357.10">
    <property type="entry name" value="Tetracycline Repressor, domain 2"/>
    <property type="match status" value="1"/>
</dbReference>
<dbReference type="GO" id="GO:0045892">
    <property type="term" value="P:negative regulation of DNA-templated transcription"/>
    <property type="evidence" value="ECO:0007669"/>
    <property type="project" value="InterPro"/>
</dbReference>
<dbReference type="SUPFAM" id="SSF46689">
    <property type="entry name" value="Homeodomain-like"/>
    <property type="match status" value="1"/>
</dbReference>
<proteinExistence type="predicted"/>
<evidence type="ECO:0000313" key="7">
    <source>
        <dbReference type="EMBL" id="SOE53631.1"/>
    </source>
</evidence>
<dbReference type="InterPro" id="IPR036271">
    <property type="entry name" value="Tet_transcr_reg_TetR-rel_C_sf"/>
</dbReference>
<evidence type="ECO:0000313" key="8">
    <source>
        <dbReference type="Proteomes" id="UP000219522"/>
    </source>
</evidence>
<dbReference type="PANTHER" id="PTHR30055:SF151">
    <property type="entry name" value="TRANSCRIPTIONAL REGULATORY PROTEIN"/>
    <property type="match status" value="1"/>
</dbReference>
<evidence type="ECO:0000256" key="4">
    <source>
        <dbReference type="PROSITE-ProRule" id="PRU00335"/>
    </source>
</evidence>
<name>A0A7Z7I2W6_9BURK</name>
<evidence type="ECO:0000256" key="5">
    <source>
        <dbReference type="SAM" id="MobiDB-lite"/>
    </source>
</evidence>
<keyword evidence="3" id="KW-0804">Transcription</keyword>